<dbReference type="EMBL" id="JAIQCJ010002192">
    <property type="protein sequence ID" value="KAJ8779952.1"/>
    <property type="molecule type" value="Genomic_DNA"/>
</dbReference>
<dbReference type="AlphaFoldDB" id="A0AB34GL42"/>
<comment type="caution">
    <text evidence="2">The sequence shown here is derived from an EMBL/GenBank/DDBJ whole genome shotgun (WGS) entry which is preliminary data.</text>
</comment>
<organism evidence="2 3">
    <name type="scientific">Eschrichtius robustus</name>
    <name type="common">California gray whale</name>
    <name type="synonym">Eschrichtius gibbosus</name>
    <dbReference type="NCBI Taxonomy" id="9764"/>
    <lineage>
        <taxon>Eukaryota</taxon>
        <taxon>Metazoa</taxon>
        <taxon>Chordata</taxon>
        <taxon>Craniata</taxon>
        <taxon>Vertebrata</taxon>
        <taxon>Euteleostomi</taxon>
        <taxon>Mammalia</taxon>
        <taxon>Eutheria</taxon>
        <taxon>Laurasiatheria</taxon>
        <taxon>Artiodactyla</taxon>
        <taxon>Whippomorpha</taxon>
        <taxon>Cetacea</taxon>
        <taxon>Mysticeti</taxon>
        <taxon>Eschrichtiidae</taxon>
        <taxon>Eschrichtius</taxon>
    </lineage>
</organism>
<evidence type="ECO:0000313" key="2">
    <source>
        <dbReference type="EMBL" id="KAJ8779952.1"/>
    </source>
</evidence>
<dbReference type="Proteomes" id="UP001159641">
    <property type="component" value="Unassembled WGS sequence"/>
</dbReference>
<protein>
    <submittedName>
        <fullName evidence="2">Uncharacterized protein</fullName>
    </submittedName>
</protein>
<reference evidence="2 3" key="1">
    <citation type="submission" date="2022-11" db="EMBL/GenBank/DDBJ databases">
        <title>Whole genome sequence of Eschrichtius robustus ER-17-0199.</title>
        <authorList>
            <person name="Bruniche-Olsen A."/>
            <person name="Black A.N."/>
            <person name="Fields C.J."/>
            <person name="Walden K."/>
            <person name="Dewoody J.A."/>
        </authorList>
    </citation>
    <scope>NUCLEOTIDE SEQUENCE [LARGE SCALE GENOMIC DNA]</scope>
    <source>
        <strain evidence="2">ER-17-0199</strain>
        <tissue evidence="2">Blubber</tissue>
    </source>
</reference>
<sequence>MAGAGRQAEPSFLRTLQACAVQGLRRQLSIWTFRGGSACASLRVTGEEGSLTTRKFEYHSSMECDLMETDILESLEDLGDTCLSTPHPVAPDCRLPVAPGPQCHVHCLPCRVGALQLRHPRPALCFLQPSYPQRLSVMRVIVWVLVLATTLPELLSLRLILLPYPLTLEVAKVDSLFSYLFSKLPAPVLSPYSYPIPLLSKKSALPSHVCMCPGCPQPQVRALHTFRPPAHLCT</sequence>
<keyword evidence="1" id="KW-0812">Transmembrane</keyword>
<keyword evidence="3" id="KW-1185">Reference proteome</keyword>
<gene>
    <name evidence="2" type="ORF">J1605_012121</name>
</gene>
<proteinExistence type="predicted"/>
<keyword evidence="1" id="KW-0472">Membrane</keyword>
<evidence type="ECO:0000256" key="1">
    <source>
        <dbReference type="SAM" id="Phobius"/>
    </source>
</evidence>
<keyword evidence="1" id="KW-1133">Transmembrane helix</keyword>
<accession>A0AB34GL42</accession>
<name>A0AB34GL42_ESCRO</name>
<evidence type="ECO:0000313" key="3">
    <source>
        <dbReference type="Proteomes" id="UP001159641"/>
    </source>
</evidence>
<feature type="transmembrane region" description="Helical" evidence="1">
    <location>
        <begin position="140"/>
        <end position="164"/>
    </location>
</feature>